<name>A0A7J3SLG9_9CREN</name>
<accession>A0A7J3SLG9</accession>
<feature type="domain" description="ABC transmembrane type-1" evidence="8">
    <location>
        <begin position="90"/>
        <end position="275"/>
    </location>
</feature>
<feature type="transmembrane region" description="Helical" evidence="7">
    <location>
        <begin position="25"/>
        <end position="46"/>
    </location>
</feature>
<feature type="transmembrane region" description="Helical" evidence="7">
    <location>
        <begin position="121"/>
        <end position="143"/>
    </location>
</feature>
<dbReference type="PROSITE" id="PS50928">
    <property type="entry name" value="ABC_TM1"/>
    <property type="match status" value="1"/>
</dbReference>
<keyword evidence="6 7" id="KW-0472">Membrane</keyword>
<dbReference type="Gene3D" id="1.10.3720.10">
    <property type="entry name" value="MetI-like"/>
    <property type="match status" value="1"/>
</dbReference>
<dbReference type="Pfam" id="PF00528">
    <property type="entry name" value="BPD_transp_1"/>
    <property type="match status" value="1"/>
</dbReference>
<evidence type="ECO:0000259" key="8">
    <source>
        <dbReference type="PROSITE" id="PS50928"/>
    </source>
</evidence>
<feature type="transmembrane region" description="Helical" evidence="7">
    <location>
        <begin position="88"/>
        <end position="114"/>
    </location>
</feature>
<evidence type="ECO:0000256" key="4">
    <source>
        <dbReference type="ARBA" id="ARBA00022692"/>
    </source>
</evidence>
<evidence type="ECO:0000256" key="2">
    <source>
        <dbReference type="ARBA" id="ARBA00022448"/>
    </source>
</evidence>
<evidence type="ECO:0000256" key="7">
    <source>
        <dbReference type="RuleBase" id="RU363032"/>
    </source>
</evidence>
<protein>
    <submittedName>
        <fullName evidence="9">ABC transporter permease</fullName>
    </submittedName>
</protein>
<sequence>MKFDKESPRVRELLLTLKVFGKSKMAMISLGILLLFFAIAILAPWISPYDPTETHTSDLFMPPCPKYPLGTDHLGRDNLSRILYGARYSMFASLLVVAVTVIIGMPIGAVSGYFGGKLDEILMRITDVILSFPGITLALLLAYIMGRGIYSAALALSLVGWPSMARIVRGVVLSEKGKDYVIAARIIGKSDFQILFGEIMPNCMYPVIIQAVMMMGTVIISLAGLSFIGVGVQPPEPDWGVIIAEGRQYLLEYPWLSILPGILMITVVLAYNLVGDRLRDALDPRLRGELAAK</sequence>
<comment type="caution">
    <text evidence="9">The sequence shown here is derived from an EMBL/GenBank/DDBJ whole genome shotgun (WGS) entry which is preliminary data.</text>
</comment>
<comment type="subcellular location">
    <subcellularLocation>
        <location evidence="1 7">Cell membrane</location>
        <topology evidence="1 7">Multi-pass membrane protein</topology>
    </subcellularLocation>
</comment>
<gene>
    <name evidence="9" type="ORF">ENW83_00780</name>
</gene>
<comment type="similarity">
    <text evidence="7">Belongs to the binding-protein-dependent transport system permease family.</text>
</comment>
<dbReference type="InterPro" id="IPR025966">
    <property type="entry name" value="OppC_N"/>
</dbReference>
<dbReference type="GO" id="GO:0055085">
    <property type="term" value="P:transmembrane transport"/>
    <property type="evidence" value="ECO:0007669"/>
    <property type="project" value="InterPro"/>
</dbReference>
<evidence type="ECO:0000256" key="5">
    <source>
        <dbReference type="ARBA" id="ARBA00022989"/>
    </source>
</evidence>
<proteinExistence type="inferred from homology"/>
<dbReference type="GO" id="GO:0005886">
    <property type="term" value="C:plasma membrane"/>
    <property type="evidence" value="ECO:0007669"/>
    <property type="project" value="UniProtKB-SubCell"/>
</dbReference>
<keyword evidence="4 7" id="KW-0812">Transmembrane</keyword>
<keyword evidence="3" id="KW-1003">Cell membrane</keyword>
<dbReference type="Pfam" id="PF12911">
    <property type="entry name" value="OppC_N"/>
    <property type="match status" value="1"/>
</dbReference>
<dbReference type="CDD" id="cd06261">
    <property type="entry name" value="TM_PBP2"/>
    <property type="match status" value="1"/>
</dbReference>
<evidence type="ECO:0000313" key="9">
    <source>
        <dbReference type="EMBL" id="HGZ59729.1"/>
    </source>
</evidence>
<dbReference type="PANTHER" id="PTHR43386:SF1">
    <property type="entry name" value="D,D-DIPEPTIDE TRANSPORT SYSTEM PERMEASE PROTEIN DDPC-RELATED"/>
    <property type="match status" value="1"/>
</dbReference>
<dbReference type="EMBL" id="DTLS01000026">
    <property type="protein sequence ID" value="HGZ59729.1"/>
    <property type="molecule type" value="Genomic_DNA"/>
</dbReference>
<dbReference type="InterPro" id="IPR000515">
    <property type="entry name" value="MetI-like"/>
</dbReference>
<feature type="transmembrane region" description="Helical" evidence="7">
    <location>
        <begin position="253"/>
        <end position="274"/>
    </location>
</feature>
<evidence type="ECO:0000256" key="6">
    <source>
        <dbReference type="ARBA" id="ARBA00023136"/>
    </source>
</evidence>
<feature type="transmembrane region" description="Helical" evidence="7">
    <location>
        <begin position="207"/>
        <end position="233"/>
    </location>
</feature>
<reference evidence="9" key="1">
    <citation type="journal article" date="2020" name="mSystems">
        <title>Genome- and Community-Level Interaction Insights into Carbon Utilization and Element Cycling Functions of Hydrothermarchaeota in Hydrothermal Sediment.</title>
        <authorList>
            <person name="Zhou Z."/>
            <person name="Liu Y."/>
            <person name="Xu W."/>
            <person name="Pan J."/>
            <person name="Luo Z.H."/>
            <person name="Li M."/>
        </authorList>
    </citation>
    <scope>NUCLEOTIDE SEQUENCE [LARGE SCALE GENOMIC DNA]</scope>
    <source>
        <strain evidence="9">SpSt-885</strain>
    </source>
</reference>
<evidence type="ECO:0000256" key="1">
    <source>
        <dbReference type="ARBA" id="ARBA00004651"/>
    </source>
</evidence>
<dbReference type="AlphaFoldDB" id="A0A7J3SLG9"/>
<dbReference type="PANTHER" id="PTHR43386">
    <property type="entry name" value="OLIGOPEPTIDE TRANSPORT SYSTEM PERMEASE PROTEIN APPC"/>
    <property type="match status" value="1"/>
</dbReference>
<dbReference type="SUPFAM" id="SSF161098">
    <property type="entry name" value="MetI-like"/>
    <property type="match status" value="1"/>
</dbReference>
<organism evidence="9">
    <name type="scientific">Fervidicoccus fontis</name>
    <dbReference type="NCBI Taxonomy" id="683846"/>
    <lineage>
        <taxon>Archaea</taxon>
        <taxon>Thermoproteota</taxon>
        <taxon>Thermoprotei</taxon>
        <taxon>Fervidicoccales</taxon>
        <taxon>Fervidicoccaceae</taxon>
        <taxon>Fervidicoccus</taxon>
    </lineage>
</organism>
<keyword evidence="2 7" id="KW-0813">Transport</keyword>
<dbReference type="InterPro" id="IPR035906">
    <property type="entry name" value="MetI-like_sf"/>
</dbReference>
<dbReference type="InterPro" id="IPR050366">
    <property type="entry name" value="BP-dependent_transpt_permease"/>
</dbReference>
<keyword evidence="5 7" id="KW-1133">Transmembrane helix</keyword>
<evidence type="ECO:0000256" key="3">
    <source>
        <dbReference type="ARBA" id="ARBA00022475"/>
    </source>
</evidence>